<dbReference type="InterPro" id="IPR040285">
    <property type="entry name" value="ProX/PRXD1"/>
</dbReference>
<dbReference type="EMBL" id="CP002156">
    <property type="protein sequence ID" value="ADM08823.1"/>
    <property type="molecule type" value="Genomic_DNA"/>
</dbReference>
<dbReference type="GO" id="GO:0002161">
    <property type="term" value="F:aminoacyl-tRNA deacylase activity"/>
    <property type="evidence" value="ECO:0007669"/>
    <property type="project" value="InterPro"/>
</dbReference>
<evidence type="ECO:0000313" key="3">
    <source>
        <dbReference type="EMBL" id="ADM08823.1"/>
    </source>
</evidence>
<dbReference type="RefSeq" id="WP_013299797.1">
    <property type="nucleotide sequence ID" value="NC_014414.1"/>
</dbReference>
<keyword evidence="3" id="KW-0238">DNA-binding</keyword>
<feature type="domain" description="YbaK/aminoacyl-tRNA synthetase-associated" evidence="2">
    <location>
        <begin position="31"/>
        <end position="151"/>
    </location>
</feature>
<protein>
    <submittedName>
        <fullName evidence="3">DNA-binding protein, putative</fullName>
    </submittedName>
</protein>
<dbReference type="STRING" id="314260.PB2503_03742"/>
<dbReference type="GO" id="GO:0003677">
    <property type="term" value="F:DNA binding"/>
    <property type="evidence" value="ECO:0007669"/>
    <property type="project" value="UniProtKB-KW"/>
</dbReference>
<dbReference type="Proteomes" id="UP000001302">
    <property type="component" value="Chromosome"/>
</dbReference>
<dbReference type="Gene3D" id="3.90.960.10">
    <property type="entry name" value="YbaK/aminoacyl-tRNA synthetase-associated domain"/>
    <property type="match status" value="1"/>
</dbReference>
<evidence type="ECO:0000259" key="2">
    <source>
        <dbReference type="Pfam" id="PF04073"/>
    </source>
</evidence>
<comment type="similarity">
    <text evidence="1">Belongs to the PRORSD1 family.</text>
</comment>
<dbReference type="PANTHER" id="PTHR31423:SF3">
    <property type="entry name" value="PROLYL-TRNA SYNTHETASE ASSOCIATED DOMAIN-CONTAINING PROTEIN 1-RELATED"/>
    <property type="match status" value="1"/>
</dbReference>
<dbReference type="PANTHER" id="PTHR31423">
    <property type="entry name" value="YBAK DOMAIN-CONTAINING PROTEIN"/>
    <property type="match status" value="1"/>
</dbReference>
<dbReference type="HOGENOM" id="CLU_104635_2_0_5"/>
<sequence length="168" mass="17707">MPPSPQTDPAVQWLTSQAYAVEWVEHAATPRVANALAQGRAPGPGHSKSLLLTDKSGALILVTVPAMVRANLRGLSEALGTGRLSFAAPDTMEQSLGVSPGSLTPLALINDDERRIDRVVLATELISSPTIWCHPLRNTASVGLSPEALIAFVTAFSRQPPLSLPVTT</sequence>
<reference evidence="3 4" key="2">
    <citation type="journal article" date="2011" name="J. Bacteriol.">
        <title>Complete genome sequence of strain HTCC2503T of Parvularcula bermudensis, the type species of the order "Parvularculales" in the class Alphaproteobacteria.</title>
        <authorList>
            <person name="Oh H.M."/>
            <person name="Kang I."/>
            <person name="Vergin K.L."/>
            <person name="Kang D."/>
            <person name="Rhee K.H."/>
            <person name="Giovannoni S.J."/>
            <person name="Cho J.C."/>
        </authorList>
    </citation>
    <scope>NUCLEOTIDE SEQUENCE [LARGE SCALE GENOMIC DNA]</scope>
    <source>
        <strain evidence="4">ATCC BAA-594 / HTCC2503 / KCTC 12087</strain>
    </source>
</reference>
<proteinExistence type="inferred from homology"/>
<dbReference type="OrthoDB" id="5145315at2"/>
<dbReference type="CDD" id="cd04335">
    <property type="entry name" value="PrdX_deacylase"/>
    <property type="match status" value="1"/>
</dbReference>
<reference evidence="4" key="1">
    <citation type="submission" date="2010-08" db="EMBL/GenBank/DDBJ databases">
        <title>Genome sequence of Parvularcula bermudensis HTCC2503.</title>
        <authorList>
            <person name="Kang D.-M."/>
            <person name="Oh H.-M."/>
            <person name="Cho J.-C."/>
        </authorList>
    </citation>
    <scope>NUCLEOTIDE SEQUENCE [LARGE SCALE GENOMIC DNA]</scope>
    <source>
        <strain evidence="4">ATCC BAA-594 / HTCC2503 / KCTC 12087</strain>
    </source>
</reference>
<name>E0TE02_PARBH</name>
<dbReference type="SUPFAM" id="SSF55826">
    <property type="entry name" value="YbaK/ProRS associated domain"/>
    <property type="match status" value="1"/>
</dbReference>
<evidence type="ECO:0000256" key="1">
    <source>
        <dbReference type="ARBA" id="ARBA00010201"/>
    </source>
</evidence>
<dbReference type="Pfam" id="PF04073">
    <property type="entry name" value="tRNA_edit"/>
    <property type="match status" value="1"/>
</dbReference>
<gene>
    <name evidence="3" type="ordered locus">PB2503_03742</name>
</gene>
<dbReference type="KEGG" id="pbr:PB2503_03742"/>
<dbReference type="InterPro" id="IPR036754">
    <property type="entry name" value="YbaK/aa-tRNA-synt-asso_dom_sf"/>
</dbReference>
<organism evidence="3 4">
    <name type="scientific">Parvularcula bermudensis (strain ATCC BAA-594 / HTCC2503 / KCTC 12087)</name>
    <dbReference type="NCBI Taxonomy" id="314260"/>
    <lineage>
        <taxon>Bacteria</taxon>
        <taxon>Pseudomonadati</taxon>
        <taxon>Pseudomonadota</taxon>
        <taxon>Alphaproteobacteria</taxon>
        <taxon>Parvularculales</taxon>
        <taxon>Parvularculaceae</taxon>
        <taxon>Parvularcula</taxon>
    </lineage>
</organism>
<dbReference type="InterPro" id="IPR007214">
    <property type="entry name" value="YbaK/aa-tRNA-synth-assoc-dom"/>
</dbReference>
<keyword evidence="4" id="KW-1185">Reference proteome</keyword>
<evidence type="ECO:0000313" key="4">
    <source>
        <dbReference type="Proteomes" id="UP000001302"/>
    </source>
</evidence>
<dbReference type="AlphaFoldDB" id="E0TE02"/>
<dbReference type="eggNOG" id="COG3760">
    <property type="taxonomic scope" value="Bacteria"/>
</dbReference>
<accession>E0TE02</accession>